<evidence type="ECO:0000313" key="5">
    <source>
        <dbReference type="EMBL" id="QBF47550.1"/>
    </source>
</evidence>
<evidence type="ECO:0000259" key="3">
    <source>
        <dbReference type="Pfam" id="PF01841"/>
    </source>
</evidence>
<dbReference type="Pfam" id="PF11992">
    <property type="entry name" value="TgpA_N"/>
    <property type="match status" value="1"/>
</dbReference>
<keyword evidence="2" id="KW-0812">Transmembrane</keyword>
<dbReference type="OrthoDB" id="3651060at2"/>
<feature type="transmembrane region" description="Helical" evidence="2">
    <location>
        <begin position="656"/>
        <end position="681"/>
    </location>
</feature>
<feature type="transmembrane region" description="Helical" evidence="2">
    <location>
        <begin position="183"/>
        <end position="202"/>
    </location>
</feature>
<sequence>MSGARSAGSTLMGAPKPGMIKPQLTTGEKVRATLGRMRPGRGHWVDTVFTLAVIACVLVGLRTVLYGWQWWQAAAAGVLLGLVVGHVQGTYRWPLIAITALGAVLYLLLGGPLAVRDDLRWGIVPTGQTIKDLVAGPTSGWMDLVTLIPPVDARGRHLAFAFFLALVGTAITYATARVTRSRLRLVAPPFVLLLVTIALGTTQPAARWLHGLLLTVLLVGWLSARDHLDPDVGIARPGVRRPALSRIVSGAVILGLAVLAGSVLGPRLPGLGAPSDRQVVRTGVVPDHDATVLASPLSQYREFTRGSASGLYERQLLQVDGVPATTPMRLATLDTWDGSTWGIAGRGDERADAGRAFQQFGRRVGVLASGSTTQVRVSVPDDGYRSPWILTTGRVEGIEFLGSAQERLQDEAWLNLSTNTVLVPPGIGPGDVYEVRTELPPTGAGALPEQLPVAAGSMPISGDATFVDGRIQAWKGDASDRWGQFRAIATTMREEGTYTDGTPATSDTALDDAERSGRARAALLHPAGHGRGRLDDFLNSDPLAGDDEQYAATLALIGNRLGIPTRVVVGATATDDGVVRGRDIHAWVEVQQTDGQWFQVLPQTFIPDATEQATPAGSVPTAWTAPEVTPPPPPPPPPPAPPEPVVDWSSPSAWPLWAQLLGVFVGVPLLLLLLTPVVTAVRRAVRLRRGSPDRRVGRAWNDLVEEARVLGRRLPAGATRVEQARALGQGSGAVPAAMRADGLIFGEAPPPAAEISAWQAELRRVRRRMRRETPFVTRLRATFDPRPLFSHHEDIGLHDTTTAPSRKALR</sequence>
<feature type="domain" description="Transglutaminase-like" evidence="3">
    <location>
        <begin position="526"/>
        <end position="600"/>
    </location>
</feature>
<keyword evidence="6" id="KW-1185">Reference proteome</keyword>
<evidence type="ECO:0000256" key="2">
    <source>
        <dbReference type="SAM" id="Phobius"/>
    </source>
</evidence>
<dbReference type="AlphaFoldDB" id="A0A4P6MZS2"/>
<organism evidence="5 6">
    <name type="scientific">Janibacter limosus</name>
    <dbReference type="NCBI Taxonomy" id="53458"/>
    <lineage>
        <taxon>Bacteria</taxon>
        <taxon>Bacillati</taxon>
        <taxon>Actinomycetota</taxon>
        <taxon>Actinomycetes</taxon>
        <taxon>Micrococcales</taxon>
        <taxon>Intrasporangiaceae</taxon>
        <taxon>Janibacter</taxon>
    </lineage>
</organism>
<dbReference type="InterPro" id="IPR038765">
    <property type="entry name" value="Papain-like_cys_pep_sf"/>
</dbReference>
<feature type="transmembrane region" description="Helical" evidence="2">
    <location>
        <begin position="44"/>
        <end position="64"/>
    </location>
</feature>
<evidence type="ECO:0008006" key="7">
    <source>
        <dbReference type="Google" id="ProtNLM"/>
    </source>
</evidence>
<feature type="transmembrane region" description="Helical" evidence="2">
    <location>
        <begin position="94"/>
        <end position="115"/>
    </location>
</feature>
<dbReference type="PANTHER" id="PTHR42736">
    <property type="entry name" value="PROTEIN-GLUTAMINE GAMMA-GLUTAMYLTRANSFERASE"/>
    <property type="match status" value="1"/>
</dbReference>
<name>A0A4P6MZS2_9MICO</name>
<keyword evidence="2" id="KW-0472">Membrane</keyword>
<dbReference type="Pfam" id="PF01841">
    <property type="entry name" value="Transglut_core"/>
    <property type="match status" value="1"/>
</dbReference>
<dbReference type="EMBL" id="CP036164">
    <property type="protein sequence ID" value="QBF47550.1"/>
    <property type="molecule type" value="Genomic_DNA"/>
</dbReference>
<dbReference type="InterPro" id="IPR002931">
    <property type="entry name" value="Transglutaminase-like"/>
</dbReference>
<feature type="region of interest" description="Disordered" evidence="1">
    <location>
        <begin position="790"/>
        <end position="810"/>
    </location>
</feature>
<protein>
    <recommendedName>
        <fullName evidence="7">Transglutaminase domain-containing protein</fullName>
    </recommendedName>
</protein>
<proteinExistence type="predicted"/>
<keyword evidence="2" id="KW-1133">Transmembrane helix</keyword>
<feature type="transmembrane region" description="Helical" evidence="2">
    <location>
        <begin position="244"/>
        <end position="265"/>
    </location>
</feature>
<feature type="compositionally biased region" description="Pro residues" evidence="1">
    <location>
        <begin position="628"/>
        <end position="644"/>
    </location>
</feature>
<feature type="domain" description="Protein-glutamine gamma-glutamyltransferase TgpA N-terminal" evidence="4">
    <location>
        <begin position="53"/>
        <end position="441"/>
    </location>
</feature>
<gene>
    <name evidence="5" type="ORF">EXU32_15610</name>
</gene>
<accession>A0A4P6MZS2</accession>
<feature type="transmembrane region" description="Helical" evidence="2">
    <location>
        <begin position="208"/>
        <end position="224"/>
    </location>
</feature>
<dbReference type="SUPFAM" id="SSF54001">
    <property type="entry name" value="Cysteine proteinases"/>
    <property type="match status" value="1"/>
</dbReference>
<evidence type="ECO:0000313" key="6">
    <source>
        <dbReference type="Proteomes" id="UP000290408"/>
    </source>
</evidence>
<dbReference type="RefSeq" id="WP_130630736.1">
    <property type="nucleotide sequence ID" value="NZ_CP036164.1"/>
</dbReference>
<dbReference type="InterPro" id="IPR021878">
    <property type="entry name" value="TgpA_N"/>
</dbReference>
<feature type="transmembrane region" description="Helical" evidence="2">
    <location>
        <begin position="157"/>
        <end position="176"/>
    </location>
</feature>
<feature type="region of interest" description="Disordered" evidence="1">
    <location>
        <begin position="611"/>
        <end position="647"/>
    </location>
</feature>
<dbReference type="STRING" id="1216970.GCA_001570985_03110"/>
<dbReference type="InterPro" id="IPR052901">
    <property type="entry name" value="Bact_TGase-like"/>
</dbReference>
<evidence type="ECO:0000259" key="4">
    <source>
        <dbReference type="Pfam" id="PF11992"/>
    </source>
</evidence>
<reference evidence="5 6" key="1">
    <citation type="submission" date="2019-02" db="EMBL/GenBank/DDBJ databases">
        <title>Genomic data mining of an Antarctic deep-sea actinobacterium, Janibacterlimosus P3-3-X1.</title>
        <authorList>
            <person name="Liao L."/>
            <person name="Chen B."/>
        </authorList>
    </citation>
    <scope>NUCLEOTIDE SEQUENCE [LARGE SCALE GENOMIC DNA]</scope>
    <source>
        <strain evidence="5 6">P3-3-X1</strain>
    </source>
</reference>
<dbReference type="KEGG" id="jli:EXU32_15610"/>
<dbReference type="PANTHER" id="PTHR42736:SF1">
    <property type="entry name" value="PROTEIN-GLUTAMINE GAMMA-GLUTAMYLTRANSFERASE"/>
    <property type="match status" value="1"/>
</dbReference>
<dbReference type="Proteomes" id="UP000290408">
    <property type="component" value="Chromosome"/>
</dbReference>
<feature type="transmembrane region" description="Helical" evidence="2">
    <location>
        <begin position="70"/>
        <end position="87"/>
    </location>
</feature>
<evidence type="ECO:0000256" key="1">
    <source>
        <dbReference type="SAM" id="MobiDB-lite"/>
    </source>
</evidence>